<evidence type="ECO:0000313" key="2">
    <source>
        <dbReference type="EMBL" id="GAA2501040.1"/>
    </source>
</evidence>
<accession>A0ABP5ZPL8</accession>
<evidence type="ECO:0000313" key="3">
    <source>
        <dbReference type="Proteomes" id="UP001501777"/>
    </source>
</evidence>
<sequence length="59" mass="6295">MSGNHTPQESGADPIRMRDSEEEEGDNDVMPVSFGATVSAVKVSSECLDKTLTGLRVRG</sequence>
<name>A0ABP5ZPL8_STRLO</name>
<comment type="caution">
    <text evidence="2">The sequence shown here is derived from an EMBL/GenBank/DDBJ whole genome shotgun (WGS) entry which is preliminary data.</text>
</comment>
<protein>
    <submittedName>
        <fullName evidence="2">Uncharacterized protein</fullName>
    </submittedName>
</protein>
<proteinExistence type="predicted"/>
<dbReference type="EMBL" id="BAAASG010000011">
    <property type="protein sequence ID" value="GAA2501040.1"/>
    <property type="molecule type" value="Genomic_DNA"/>
</dbReference>
<keyword evidence="3" id="KW-1185">Reference proteome</keyword>
<reference evidence="3" key="1">
    <citation type="journal article" date="2019" name="Int. J. Syst. Evol. Microbiol.">
        <title>The Global Catalogue of Microorganisms (GCM) 10K type strain sequencing project: providing services to taxonomists for standard genome sequencing and annotation.</title>
        <authorList>
            <consortium name="The Broad Institute Genomics Platform"/>
            <consortium name="The Broad Institute Genome Sequencing Center for Infectious Disease"/>
            <person name="Wu L."/>
            <person name="Ma J."/>
        </authorList>
    </citation>
    <scope>NUCLEOTIDE SEQUENCE [LARGE SCALE GENOMIC DNA]</scope>
    <source>
        <strain evidence="3">JCM 4395</strain>
    </source>
</reference>
<dbReference type="Proteomes" id="UP001501777">
    <property type="component" value="Unassembled WGS sequence"/>
</dbReference>
<feature type="region of interest" description="Disordered" evidence="1">
    <location>
        <begin position="1"/>
        <end position="31"/>
    </location>
</feature>
<organism evidence="2 3">
    <name type="scientific">Streptomyces longisporus</name>
    <dbReference type="NCBI Taxonomy" id="1948"/>
    <lineage>
        <taxon>Bacteria</taxon>
        <taxon>Bacillati</taxon>
        <taxon>Actinomycetota</taxon>
        <taxon>Actinomycetes</taxon>
        <taxon>Kitasatosporales</taxon>
        <taxon>Streptomycetaceae</taxon>
        <taxon>Streptomyces</taxon>
    </lineage>
</organism>
<evidence type="ECO:0000256" key="1">
    <source>
        <dbReference type="SAM" id="MobiDB-lite"/>
    </source>
</evidence>
<gene>
    <name evidence="2" type="ORF">GCM10010276_49290</name>
</gene>